<comment type="caution">
    <text evidence="1">The sequence shown here is derived from an EMBL/GenBank/DDBJ whole genome shotgun (WGS) entry which is preliminary data.</text>
</comment>
<dbReference type="Proteomes" id="UP000738325">
    <property type="component" value="Unassembled WGS sequence"/>
</dbReference>
<proteinExistence type="predicted"/>
<dbReference type="AlphaFoldDB" id="A0A9P6UWN8"/>
<gene>
    <name evidence="1" type="ORF">BGZ99_001910</name>
</gene>
<keyword evidence="2" id="KW-1185">Reference proteome</keyword>
<evidence type="ECO:0000313" key="2">
    <source>
        <dbReference type="Proteomes" id="UP000738325"/>
    </source>
</evidence>
<evidence type="ECO:0000313" key="1">
    <source>
        <dbReference type="EMBL" id="KAG0324394.1"/>
    </source>
</evidence>
<sequence>MAAMMVPEIAGLLKILEDVKTDTTNPDVPATSVDILEGSRKDLLKEGRHQIEISQDLAKATVLHPAFNNLCFYSSMTFHDEILAKIRLEYEALLSSSFTRRTGSKFVPYKRRCT</sequence>
<protein>
    <submittedName>
        <fullName evidence="1">Uncharacterized protein</fullName>
    </submittedName>
</protein>
<name>A0A9P6UWN8_9FUNG</name>
<reference evidence="1" key="1">
    <citation type="journal article" date="2020" name="Fungal Divers.">
        <title>Resolving the Mortierellaceae phylogeny through synthesis of multi-gene phylogenetics and phylogenomics.</title>
        <authorList>
            <person name="Vandepol N."/>
            <person name="Liber J."/>
            <person name="Desiro A."/>
            <person name="Na H."/>
            <person name="Kennedy M."/>
            <person name="Barry K."/>
            <person name="Grigoriev I.V."/>
            <person name="Miller A.N."/>
            <person name="O'Donnell K."/>
            <person name="Stajich J.E."/>
            <person name="Bonito G."/>
        </authorList>
    </citation>
    <scope>NUCLEOTIDE SEQUENCE</scope>
    <source>
        <strain evidence="1">REB-010B</strain>
    </source>
</reference>
<organism evidence="1 2">
    <name type="scientific">Dissophora globulifera</name>
    <dbReference type="NCBI Taxonomy" id="979702"/>
    <lineage>
        <taxon>Eukaryota</taxon>
        <taxon>Fungi</taxon>
        <taxon>Fungi incertae sedis</taxon>
        <taxon>Mucoromycota</taxon>
        <taxon>Mortierellomycotina</taxon>
        <taxon>Mortierellomycetes</taxon>
        <taxon>Mortierellales</taxon>
        <taxon>Mortierellaceae</taxon>
        <taxon>Dissophora</taxon>
    </lineage>
</organism>
<dbReference type="EMBL" id="JAAAIP010000151">
    <property type="protein sequence ID" value="KAG0324394.1"/>
    <property type="molecule type" value="Genomic_DNA"/>
</dbReference>
<accession>A0A9P6UWN8</accession>